<reference evidence="1 2" key="1">
    <citation type="journal article" date="2020" name="ISME J.">
        <title>Uncovering the hidden diversity of litter-decomposition mechanisms in mushroom-forming fungi.</title>
        <authorList>
            <person name="Floudas D."/>
            <person name="Bentzer J."/>
            <person name="Ahren D."/>
            <person name="Johansson T."/>
            <person name="Persson P."/>
            <person name="Tunlid A."/>
        </authorList>
    </citation>
    <scope>NUCLEOTIDE SEQUENCE [LARGE SCALE GENOMIC DNA]</scope>
    <source>
        <strain evidence="1 2">CBS 146.42</strain>
    </source>
</reference>
<comment type="caution">
    <text evidence="1">The sequence shown here is derived from an EMBL/GenBank/DDBJ whole genome shotgun (WGS) entry which is preliminary data.</text>
</comment>
<proteinExistence type="predicted"/>
<dbReference type="AlphaFoldDB" id="A0A8H5CV13"/>
<evidence type="ECO:0000313" key="1">
    <source>
        <dbReference type="EMBL" id="KAF5347596.1"/>
    </source>
</evidence>
<gene>
    <name evidence="1" type="ORF">D9756_010700</name>
</gene>
<name>A0A8H5CV13_9AGAR</name>
<evidence type="ECO:0000313" key="2">
    <source>
        <dbReference type="Proteomes" id="UP000559027"/>
    </source>
</evidence>
<dbReference type="EMBL" id="JAACJO010000024">
    <property type="protein sequence ID" value="KAF5347596.1"/>
    <property type="molecule type" value="Genomic_DNA"/>
</dbReference>
<accession>A0A8H5CV13</accession>
<keyword evidence="2" id="KW-1185">Reference proteome</keyword>
<sequence>MAQECLSYDHHASALTYVEDYVTTRGQFQPKQLKKIIAIDVSEDESTVLNWPAKLPRNSSELIRVATPRVLQSAEKRPLRLQHLQNPPVAADGNAFTGRAAIFHFQKDFAFVGVRLAMSLSIPKLPAADMRLPLSWWL</sequence>
<dbReference type="Proteomes" id="UP000559027">
    <property type="component" value="Unassembled WGS sequence"/>
</dbReference>
<organism evidence="1 2">
    <name type="scientific">Leucocoprinus leucothites</name>
    <dbReference type="NCBI Taxonomy" id="201217"/>
    <lineage>
        <taxon>Eukaryota</taxon>
        <taxon>Fungi</taxon>
        <taxon>Dikarya</taxon>
        <taxon>Basidiomycota</taxon>
        <taxon>Agaricomycotina</taxon>
        <taxon>Agaricomycetes</taxon>
        <taxon>Agaricomycetidae</taxon>
        <taxon>Agaricales</taxon>
        <taxon>Agaricineae</taxon>
        <taxon>Agaricaceae</taxon>
        <taxon>Leucocoprinus</taxon>
    </lineage>
</organism>
<protein>
    <submittedName>
        <fullName evidence="1">Uncharacterized protein</fullName>
    </submittedName>
</protein>